<protein>
    <submittedName>
        <fullName evidence="2">Uncharacterized protein</fullName>
    </submittedName>
</protein>
<dbReference type="Proteomes" id="UP000238007">
    <property type="component" value="Unassembled WGS sequence"/>
</dbReference>
<keyword evidence="3" id="KW-1185">Reference proteome</keyword>
<accession>A0A2T0W526</accession>
<name>A0A2T0W526_9RHOB</name>
<dbReference type="EMBL" id="PVTP01000001">
    <property type="protein sequence ID" value="PRY80578.1"/>
    <property type="molecule type" value="Genomic_DNA"/>
</dbReference>
<dbReference type="OrthoDB" id="7283678at2"/>
<keyword evidence="1" id="KW-0472">Membrane</keyword>
<evidence type="ECO:0000313" key="3">
    <source>
        <dbReference type="Proteomes" id="UP000238007"/>
    </source>
</evidence>
<feature type="transmembrane region" description="Helical" evidence="1">
    <location>
        <begin position="20"/>
        <end position="38"/>
    </location>
</feature>
<evidence type="ECO:0000313" key="2">
    <source>
        <dbReference type="EMBL" id="PRY80578.1"/>
    </source>
</evidence>
<organism evidence="2 3">
    <name type="scientific">Yoonia maritima</name>
    <dbReference type="NCBI Taxonomy" id="1435347"/>
    <lineage>
        <taxon>Bacteria</taxon>
        <taxon>Pseudomonadati</taxon>
        <taxon>Pseudomonadota</taxon>
        <taxon>Alphaproteobacteria</taxon>
        <taxon>Rhodobacterales</taxon>
        <taxon>Paracoccaceae</taxon>
        <taxon>Yoonia</taxon>
    </lineage>
</organism>
<dbReference type="AlphaFoldDB" id="A0A2T0W526"/>
<keyword evidence="1" id="KW-1133">Transmembrane helix</keyword>
<reference evidence="2 3" key="1">
    <citation type="submission" date="2018-03" db="EMBL/GenBank/DDBJ databases">
        <title>Genomic Encyclopedia of Archaeal and Bacterial Type Strains, Phase II (KMG-II): from individual species to whole genera.</title>
        <authorList>
            <person name="Goeker M."/>
        </authorList>
    </citation>
    <scope>NUCLEOTIDE SEQUENCE [LARGE SCALE GENOMIC DNA]</scope>
    <source>
        <strain evidence="2 3">DSM 101533</strain>
    </source>
</reference>
<keyword evidence="1" id="KW-0812">Transmembrane</keyword>
<sequence length="62" mass="7272">MNIRFLLRAKRMAARPPSEAMFKMVVGIVLLCAILYGIERFIGWPEWLTPNEIKRVRPKPMD</sequence>
<proteinExistence type="predicted"/>
<comment type="caution">
    <text evidence="2">The sequence shown here is derived from an EMBL/GenBank/DDBJ whole genome shotgun (WGS) entry which is preliminary data.</text>
</comment>
<evidence type="ECO:0000256" key="1">
    <source>
        <dbReference type="SAM" id="Phobius"/>
    </source>
</evidence>
<gene>
    <name evidence="2" type="ORF">CLV80_101433</name>
</gene>